<protein>
    <submittedName>
        <fullName evidence="3">Secreted protein YhcN</fullName>
    </submittedName>
</protein>
<gene>
    <name evidence="3" type="primary">yhcN</name>
    <name evidence="3" type="ordered locus">PAJ_2911</name>
</gene>
<dbReference type="InterPro" id="IPR051096">
    <property type="entry name" value="BhsA/McbA_stress_biofilm_assoc"/>
</dbReference>
<evidence type="ECO:0000313" key="4">
    <source>
        <dbReference type="Proteomes" id="UP000006690"/>
    </source>
</evidence>
<dbReference type="Proteomes" id="UP000006690">
    <property type="component" value="Chromosome"/>
</dbReference>
<evidence type="ECO:0000259" key="2">
    <source>
        <dbReference type="Pfam" id="PF07338"/>
    </source>
</evidence>
<dbReference type="SUPFAM" id="SSF159871">
    <property type="entry name" value="YdgH-like"/>
    <property type="match status" value="1"/>
</dbReference>
<dbReference type="InterPro" id="IPR010854">
    <property type="entry name" value="YdgH/BhsA/McbA-like_dom"/>
</dbReference>
<dbReference type="InterPro" id="IPR036275">
    <property type="entry name" value="YdgH-like_sf"/>
</dbReference>
<dbReference type="Pfam" id="PF07338">
    <property type="entry name" value="YdgH_BhsA-like"/>
    <property type="match status" value="1"/>
</dbReference>
<sequence>MSEQGRCTSMRLVREMTMPFDIALSDLRLLTSQQWIMNEGRQMKVMKWVVASMMMGAVSFSALAAKEVTKEEVQKMHLTKIGTVNTTAETTSPMDAKKKLSKAADEKGGKYFLVIAGREHGKFSATAEVYK</sequence>
<dbReference type="AlphaFoldDB" id="A0A0H3L100"/>
<dbReference type="KEGG" id="paj:PAJ_2911"/>
<reference evidence="4" key="1">
    <citation type="journal article" date="2012" name="Appl. Microbiol. Biotechnol.">
        <title>The complete genome sequence of Pantoea ananatis AJ13355, an organism with great biotechnological potential.</title>
        <authorList>
            <person name="Hara Y."/>
            <person name="Kadotani N."/>
            <person name="Izui H."/>
            <person name="Katashkina J.I."/>
            <person name="Kuvaeva T.M."/>
            <person name="Andreeva I.G."/>
            <person name="Golubeva L.I."/>
            <person name="Malko D.B."/>
            <person name="Makeev V.J."/>
            <person name="Mashko S.V."/>
            <person name="Kozlov Y.I."/>
        </authorList>
    </citation>
    <scope>NUCLEOTIDE SEQUENCE [LARGE SCALE GENOMIC DNA]</scope>
    <source>
        <strain evidence="4">AJ13355</strain>
    </source>
</reference>
<proteinExistence type="predicted"/>
<dbReference type="PANTHER" id="PTHR34156">
    <property type="entry name" value="OUTER MEMBRANE PROTEIN-RELATED-RELATED"/>
    <property type="match status" value="1"/>
</dbReference>
<dbReference type="Gene3D" id="3.30.1660.10">
    <property type="entry name" value="Flavin-binding protein dodecin"/>
    <property type="match status" value="1"/>
</dbReference>
<dbReference type="PANTHER" id="PTHR34156:SF9">
    <property type="entry name" value="SECRETED PROTEIN"/>
    <property type="match status" value="1"/>
</dbReference>
<dbReference type="eggNOG" id="ENOG5032Z18">
    <property type="taxonomic scope" value="Bacteria"/>
</dbReference>
<keyword evidence="1" id="KW-0732">Signal</keyword>
<accession>A0A0H3L100</accession>
<organism evidence="3 4">
    <name type="scientific">Pantoea ananatis (strain AJ13355)</name>
    <dbReference type="NCBI Taxonomy" id="932677"/>
    <lineage>
        <taxon>Bacteria</taxon>
        <taxon>Pseudomonadati</taxon>
        <taxon>Pseudomonadota</taxon>
        <taxon>Gammaproteobacteria</taxon>
        <taxon>Enterobacterales</taxon>
        <taxon>Erwiniaceae</taxon>
        <taxon>Pantoea</taxon>
    </lineage>
</organism>
<evidence type="ECO:0000256" key="1">
    <source>
        <dbReference type="ARBA" id="ARBA00022729"/>
    </source>
</evidence>
<dbReference type="PATRIC" id="fig|932677.3.peg.3386"/>
<dbReference type="HOGENOM" id="CLU_158602_1_0_6"/>
<dbReference type="EMBL" id="AP012032">
    <property type="protein sequence ID" value="BAK12991.1"/>
    <property type="molecule type" value="Genomic_DNA"/>
</dbReference>
<name>A0A0H3L100_PANAA</name>
<feature type="domain" description="YdgH/BhsA/McbA-like" evidence="2">
    <location>
        <begin position="78"/>
        <end position="131"/>
    </location>
</feature>
<dbReference type="InterPro" id="IPR025543">
    <property type="entry name" value="Dodecin-like"/>
</dbReference>
<evidence type="ECO:0000313" key="3">
    <source>
        <dbReference type="EMBL" id="BAK12991.1"/>
    </source>
</evidence>